<comment type="caution">
    <text evidence="1">The sequence shown here is derived from an EMBL/GenBank/DDBJ whole genome shotgun (WGS) entry which is preliminary data.</text>
</comment>
<name>A0ABY2RNG0_9NOCA</name>
<dbReference type="RefSeq" id="WP_136907324.1">
    <property type="nucleotide sequence ID" value="NZ_SUMD01000002.1"/>
</dbReference>
<keyword evidence="2" id="KW-1185">Reference proteome</keyword>
<gene>
    <name evidence="1" type="ORF">FCG67_03800</name>
</gene>
<evidence type="ECO:0008006" key="3">
    <source>
        <dbReference type="Google" id="ProtNLM"/>
    </source>
</evidence>
<protein>
    <recommendedName>
        <fullName evidence="3">MarR family transcriptional regulator</fullName>
    </recommendedName>
</protein>
<dbReference type="Proteomes" id="UP000305109">
    <property type="component" value="Unassembled WGS sequence"/>
</dbReference>
<evidence type="ECO:0000313" key="1">
    <source>
        <dbReference type="EMBL" id="TJZ80024.1"/>
    </source>
</evidence>
<dbReference type="EMBL" id="SUMD01000002">
    <property type="protein sequence ID" value="TJZ80024.1"/>
    <property type="molecule type" value="Genomic_DNA"/>
</dbReference>
<evidence type="ECO:0000313" key="2">
    <source>
        <dbReference type="Proteomes" id="UP000305109"/>
    </source>
</evidence>
<reference evidence="1 2" key="1">
    <citation type="submission" date="2019-04" db="EMBL/GenBank/DDBJ databases">
        <title>Rhodococcus oryzae sp. nov., a novel actinomycete isolated from rhizosphere soil of rice (Oryza sativa L.).</title>
        <authorList>
            <person name="Li C."/>
        </authorList>
    </citation>
    <scope>NUCLEOTIDE SEQUENCE [LARGE SCALE GENOMIC DNA]</scope>
    <source>
        <strain evidence="1 2">NEAU-CX67</strain>
    </source>
</reference>
<proteinExistence type="predicted"/>
<organism evidence="1 2">
    <name type="scientific">Rhodococcus oryzae</name>
    <dbReference type="NCBI Taxonomy" id="2571143"/>
    <lineage>
        <taxon>Bacteria</taxon>
        <taxon>Bacillati</taxon>
        <taxon>Actinomycetota</taxon>
        <taxon>Actinomycetes</taxon>
        <taxon>Mycobacteriales</taxon>
        <taxon>Nocardiaceae</taxon>
        <taxon>Rhodococcus</taxon>
    </lineage>
</organism>
<sequence>MAATTRRGTGHEGPAARRVQLHLVAELTEDDADAVRATADLSPEQTGRLIERLIANHKITLAPAPAQTPDNGSDALLPALTKLLAEANPDEVARVAAAVTTDDDLDAAAWGPAPS</sequence>
<accession>A0ABY2RNG0</accession>